<evidence type="ECO:0000256" key="1">
    <source>
        <dbReference type="SAM" id="Phobius"/>
    </source>
</evidence>
<dbReference type="Proteomes" id="UP000785679">
    <property type="component" value="Unassembled WGS sequence"/>
</dbReference>
<accession>A0A8J8T963</accession>
<feature type="transmembrane region" description="Helical" evidence="1">
    <location>
        <begin position="6"/>
        <end position="22"/>
    </location>
</feature>
<evidence type="ECO:0000313" key="3">
    <source>
        <dbReference type="Proteomes" id="UP000785679"/>
    </source>
</evidence>
<sequence>MSAKRYYYISLGVNLFCWANLVKNIYRFRIFRTCFWALPTFLSHLALSGLKEHSNQFVTKIELFDDGKRAEVTYLIGKTVIMNLNEFKSATKDDFIGNVDKFGPIGTELFPIMIKDRTVMIDKRGRIEHEDVFRALCNGYTIDLSIMQDSKGRADIIDI</sequence>
<reference evidence="2" key="1">
    <citation type="submission" date="2019-06" db="EMBL/GenBank/DDBJ databases">
        <authorList>
            <person name="Zheng W."/>
        </authorList>
    </citation>
    <scope>NUCLEOTIDE SEQUENCE</scope>
    <source>
        <strain evidence="2">QDHG01</strain>
    </source>
</reference>
<keyword evidence="3" id="KW-1185">Reference proteome</keyword>
<dbReference type="OrthoDB" id="436852at2759"/>
<dbReference type="EMBL" id="RRYP01001456">
    <property type="protein sequence ID" value="TNV85923.1"/>
    <property type="molecule type" value="Genomic_DNA"/>
</dbReference>
<keyword evidence="1" id="KW-0472">Membrane</keyword>
<keyword evidence="1" id="KW-1133">Transmembrane helix</keyword>
<proteinExistence type="predicted"/>
<name>A0A8J8T963_HALGN</name>
<organism evidence="2 3">
    <name type="scientific">Halteria grandinella</name>
    <dbReference type="NCBI Taxonomy" id="5974"/>
    <lineage>
        <taxon>Eukaryota</taxon>
        <taxon>Sar</taxon>
        <taxon>Alveolata</taxon>
        <taxon>Ciliophora</taxon>
        <taxon>Intramacronucleata</taxon>
        <taxon>Spirotrichea</taxon>
        <taxon>Stichotrichia</taxon>
        <taxon>Sporadotrichida</taxon>
        <taxon>Halteriidae</taxon>
        <taxon>Halteria</taxon>
    </lineage>
</organism>
<comment type="caution">
    <text evidence="2">The sequence shown here is derived from an EMBL/GenBank/DDBJ whole genome shotgun (WGS) entry which is preliminary data.</text>
</comment>
<gene>
    <name evidence="2" type="ORF">FGO68_gene9259</name>
</gene>
<dbReference type="AlphaFoldDB" id="A0A8J8T963"/>
<keyword evidence="1" id="KW-0812">Transmembrane</keyword>
<protein>
    <submittedName>
        <fullName evidence="2">Uncharacterized protein</fullName>
    </submittedName>
</protein>
<evidence type="ECO:0000313" key="2">
    <source>
        <dbReference type="EMBL" id="TNV85923.1"/>
    </source>
</evidence>